<dbReference type="EMBL" id="CADCXU010029223">
    <property type="protein sequence ID" value="CAB0015564.1"/>
    <property type="molecule type" value="Genomic_DNA"/>
</dbReference>
<evidence type="ECO:0000256" key="2">
    <source>
        <dbReference type="ARBA" id="ARBA00022679"/>
    </source>
</evidence>
<dbReference type="Pfam" id="PF00069">
    <property type="entry name" value="Pkinase"/>
    <property type="match status" value="1"/>
</dbReference>
<dbReference type="InterPro" id="IPR008271">
    <property type="entry name" value="Ser/Thr_kinase_AS"/>
</dbReference>
<dbReference type="InterPro" id="IPR011009">
    <property type="entry name" value="Kinase-like_dom_sf"/>
</dbReference>
<dbReference type="PROSITE" id="PS50011">
    <property type="entry name" value="PROTEIN_KINASE_DOM"/>
    <property type="match status" value="1"/>
</dbReference>
<name>A0A6H5HCS3_9HEMI</name>
<evidence type="ECO:0000256" key="4">
    <source>
        <dbReference type="ARBA" id="ARBA00022777"/>
    </source>
</evidence>
<keyword evidence="8" id="KW-1185">Reference proteome</keyword>
<feature type="domain" description="Protein kinase" evidence="6">
    <location>
        <begin position="1"/>
        <end position="158"/>
    </location>
</feature>
<dbReference type="PROSITE" id="PS00108">
    <property type="entry name" value="PROTEIN_KINASE_ST"/>
    <property type="match status" value="1"/>
</dbReference>
<keyword evidence="2" id="KW-0808">Transferase</keyword>
<evidence type="ECO:0000313" key="8">
    <source>
        <dbReference type="Proteomes" id="UP000479000"/>
    </source>
</evidence>
<evidence type="ECO:0000256" key="1">
    <source>
        <dbReference type="ARBA" id="ARBA00022527"/>
    </source>
</evidence>
<protein>
    <recommendedName>
        <fullName evidence="6">Protein kinase domain-containing protein</fullName>
    </recommendedName>
</protein>
<dbReference type="OrthoDB" id="74764at2759"/>
<dbReference type="AlphaFoldDB" id="A0A6H5HCS3"/>
<evidence type="ECO:0000313" key="7">
    <source>
        <dbReference type="EMBL" id="CAB0015564.1"/>
    </source>
</evidence>
<keyword evidence="3" id="KW-0547">Nucleotide-binding</keyword>
<dbReference type="SUPFAM" id="SSF56112">
    <property type="entry name" value="Protein kinase-like (PK-like)"/>
    <property type="match status" value="1"/>
</dbReference>
<dbReference type="Proteomes" id="UP000479000">
    <property type="component" value="Unassembled WGS sequence"/>
</dbReference>
<reference evidence="7 8" key="1">
    <citation type="submission" date="2020-02" db="EMBL/GenBank/DDBJ databases">
        <authorList>
            <person name="Ferguson B K."/>
        </authorList>
    </citation>
    <scope>NUCLEOTIDE SEQUENCE [LARGE SCALE GENOMIC DNA]</scope>
</reference>
<dbReference type="GO" id="GO:0043065">
    <property type="term" value="P:positive regulation of apoptotic process"/>
    <property type="evidence" value="ECO:0007669"/>
    <property type="project" value="TreeGrafter"/>
</dbReference>
<keyword evidence="4" id="KW-0418">Kinase</keyword>
<feature type="non-terminal residue" evidence="7">
    <location>
        <position position="158"/>
    </location>
</feature>
<dbReference type="PANTHER" id="PTHR24342">
    <property type="entry name" value="SERINE/THREONINE-PROTEIN KINASE 17"/>
    <property type="match status" value="1"/>
</dbReference>
<gene>
    <name evidence="7" type="ORF">NTEN_LOCUS19904</name>
</gene>
<proteinExistence type="predicted"/>
<evidence type="ECO:0000259" key="6">
    <source>
        <dbReference type="PROSITE" id="PS50011"/>
    </source>
</evidence>
<dbReference type="GO" id="GO:0035556">
    <property type="term" value="P:intracellular signal transduction"/>
    <property type="evidence" value="ECO:0007669"/>
    <property type="project" value="TreeGrafter"/>
</dbReference>
<organism evidence="7 8">
    <name type="scientific">Nesidiocoris tenuis</name>
    <dbReference type="NCBI Taxonomy" id="355587"/>
    <lineage>
        <taxon>Eukaryota</taxon>
        <taxon>Metazoa</taxon>
        <taxon>Ecdysozoa</taxon>
        <taxon>Arthropoda</taxon>
        <taxon>Hexapoda</taxon>
        <taxon>Insecta</taxon>
        <taxon>Pterygota</taxon>
        <taxon>Neoptera</taxon>
        <taxon>Paraneoptera</taxon>
        <taxon>Hemiptera</taxon>
        <taxon>Heteroptera</taxon>
        <taxon>Panheteroptera</taxon>
        <taxon>Cimicomorpha</taxon>
        <taxon>Miridae</taxon>
        <taxon>Dicyphina</taxon>
        <taxon>Nesidiocoris</taxon>
    </lineage>
</organism>
<evidence type="ECO:0000256" key="5">
    <source>
        <dbReference type="ARBA" id="ARBA00022840"/>
    </source>
</evidence>
<keyword evidence="1" id="KW-0723">Serine/threonine-protein kinase</keyword>
<dbReference type="GO" id="GO:0005524">
    <property type="term" value="F:ATP binding"/>
    <property type="evidence" value="ECO:0007669"/>
    <property type="project" value="UniProtKB-KW"/>
</dbReference>
<dbReference type="GO" id="GO:0004674">
    <property type="term" value="F:protein serine/threonine kinase activity"/>
    <property type="evidence" value="ECO:0007669"/>
    <property type="project" value="UniProtKB-KW"/>
</dbReference>
<dbReference type="GO" id="GO:0005634">
    <property type="term" value="C:nucleus"/>
    <property type="evidence" value="ECO:0007669"/>
    <property type="project" value="TreeGrafter"/>
</dbReference>
<accession>A0A6H5HCS3</accession>
<dbReference type="InterPro" id="IPR000719">
    <property type="entry name" value="Prot_kinase_dom"/>
</dbReference>
<dbReference type="SMART" id="SM00220">
    <property type="entry name" value="S_TKc"/>
    <property type="match status" value="1"/>
</dbReference>
<evidence type="ECO:0000256" key="3">
    <source>
        <dbReference type="ARBA" id="ARBA00022741"/>
    </source>
</evidence>
<sequence length="158" mass="17556">MLLDSDEVPTESQVQALMRQIMDGISFLHGINVAHLDIKPQNLVLTGTFPNCEVKLCDFGISRYLSKGADVREILGTPDYVAPEVLNYESISLATDMWSVGVLLYVLLTGCSPFGGDTKQETFCNISQCRLDFPDDLFEEISDEAKDLMTKLMVKNPT</sequence>
<keyword evidence="5" id="KW-0067">ATP-binding</keyword>
<dbReference type="PANTHER" id="PTHR24342:SF12">
    <property type="entry name" value="DEATH-ASSOCIATED PROTEIN KINASE RELATED"/>
    <property type="match status" value="1"/>
</dbReference>
<dbReference type="Gene3D" id="1.10.510.10">
    <property type="entry name" value="Transferase(Phosphotransferase) domain 1"/>
    <property type="match status" value="1"/>
</dbReference>